<dbReference type="InterPro" id="IPR001387">
    <property type="entry name" value="Cro/C1-type_HTH"/>
</dbReference>
<dbReference type="SUPFAM" id="SSF51182">
    <property type="entry name" value="RmlC-like cupins"/>
    <property type="match status" value="1"/>
</dbReference>
<dbReference type="InterPro" id="IPR014710">
    <property type="entry name" value="RmlC-like_jellyroll"/>
</dbReference>
<protein>
    <submittedName>
        <fullName evidence="3">Cro/Cl family transcriptional regulator</fullName>
    </submittedName>
</protein>
<dbReference type="InterPro" id="IPR050807">
    <property type="entry name" value="TransReg_Diox_bact_type"/>
</dbReference>
<sequence length="192" mass="21499">MKEESEPSGNPILGDRIRGLRKRRRLTLSQLAEQSNLSPGYISQIERSLAYPSIPALVKIASSLGVTVQWFFSGSLEVPAAERGYVVRAQNRLKIEYEKGFVDELLTPKMSAQVEMIYCRMPPGSESEEAYTHDGDEVGFVLVGALDIWIGERYFQLAPGDSFSFSSKEPHRYRNPGEVETIVLWAISPPAF</sequence>
<dbReference type="SMART" id="SM00530">
    <property type="entry name" value="HTH_XRE"/>
    <property type="match status" value="1"/>
</dbReference>
<organism evidence="3 4">
    <name type="scientific">Mesorhizobium hungaricum</name>
    <dbReference type="NCBI Taxonomy" id="1566387"/>
    <lineage>
        <taxon>Bacteria</taxon>
        <taxon>Pseudomonadati</taxon>
        <taxon>Pseudomonadota</taxon>
        <taxon>Alphaproteobacteria</taxon>
        <taxon>Hyphomicrobiales</taxon>
        <taxon>Phyllobacteriaceae</taxon>
        <taxon>Mesorhizobium</taxon>
    </lineage>
</organism>
<dbReference type="GO" id="GO:0003677">
    <property type="term" value="F:DNA binding"/>
    <property type="evidence" value="ECO:0007669"/>
    <property type="project" value="UniProtKB-KW"/>
</dbReference>
<dbReference type="RefSeq" id="WP_065997322.1">
    <property type="nucleotide sequence ID" value="NZ_MDEO01000028.1"/>
</dbReference>
<dbReference type="Proteomes" id="UP000094412">
    <property type="component" value="Unassembled WGS sequence"/>
</dbReference>
<dbReference type="Gene3D" id="1.10.260.40">
    <property type="entry name" value="lambda repressor-like DNA-binding domains"/>
    <property type="match status" value="1"/>
</dbReference>
<dbReference type="AlphaFoldDB" id="A0A1C2E3F9"/>
<dbReference type="STRING" id="1566387.QV13_07705"/>
<dbReference type="PANTHER" id="PTHR46797">
    <property type="entry name" value="HTH-TYPE TRANSCRIPTIONAL REGULATOR"/>
    <property type="match status" value="1"/>
</dbReference>
<keyword evidence="1" id="KW-0238">DNA-binding</keyword>
<dbReference type="OrthoDB" id="9814751at2"/>
<dbReference type="PROSITE" id="PS50943">
    <property type="entry name" value="HTH_CROC1"/>
    <property type="match status" value="1"/>
</dbReference>
<proteinExistence type="predicted"/>
<comment type="caution">
    <text evidence="3">The sequence shown here is derived from an EMBL/GenBank/DDBJ whole genome shotgun (WGS) entry which is preliminary data.</text>
</comment>
<accession>A0A1C2E3F9</accession>
<feature type="domain" description="HTH cro/C1-type" evidence="2">
    <location>
        <begin position="17"/>
        <end position="71"/>
    </location>
</feature>
<evidence type="ECO:0000259" key="2">
    <source>
        <dbReference type="PROSITE" id="PS50943"/>
    </source>
</evidence>
<dbReference type="EMBL" id="MDEO01000028">
    <property type="protein sequence ID" value="OCX21528.1"/>
    <property type="molecule type" value="Genomic_DNA"/>
</dbReference>
<dbReference type="SUPFAM" id="SSF47413">
    <property type="entry name" value="lambda repressor-like DNA-binding domains"/>
    <property type="match status" value="1"/>
</dbReference>
<dbReference type="Gene3D" id="2.60.120.10">
    <property type="entry name" value="Jelly Rolls"/>
    <property type="match status" value="1"/>
</dbReference>
<dbReference type="Pfam" id="PF07883">
    <property type="entry name" value="Cupin_2"/>
    <property type="match status" value="1"/>
</dbReference>
<gene>
    <name evidence="3" type="ORF">QV13_07705</name>
</gene>
<evidence type="ECO:0000256" key="1">
    <source>
        <dbReference type="ARBA" id="ARBA00023125"/>
    </source>
</evidence>
<reference evidence="3 4" key="1">
    <citation type="submission" date="2016-08" db="EMBL/GenBank/DDBJ databases">
        <title>Whole genome sequence of Mesorhizobium sp. strain UASWS1009 isolated from industrial sewage.</title>
        <authorList>
            <person name="Crovadore J."/>
            <person name="Calmin G."/>
            <person name="Chablais R."/>
            <person name="Cochard B."/>
            <person name="Lefort F."/>
        </authorList>
    </citation>
    <scope>NUCLEOTIDE SEQUENCE [LARGE SCALE GENOMIC DNA]</scope>
    <source>
        <strain evidence="3 4">UASWS1009</strain>
    </source>
</reference>
<dbReference type="PANTHER" id="PTHR46797:SF2">
    <property type="entry name" value="TRANSCRIPTIONAL REGULATOR"/>
    <property type="match status" value="1"/>
</dbReference>
<dbReference type="CDD" id="cd02209">
    <property type="entry name" value="cupin_XRE_C"/>
    <property type="match status" value="1"/>
</dbReference>
<dbReference type="GO" id="GO:0003700">
    <property type="term" value="F:DNA-binding transcription factor activity"/>
    <property type="evidence" value="ECO:0007669"/>
    <property type="project" value="TreeGrafter"/>
</dbReference>
<keyword evidence="4" id="KW-1185">Reference proteome</keyword>
<dbReference type="GO" id="GO:0005829">
    <property type="term" value="C:cytosol"/>
    <property type="evidence" value="ECO:0007669"/>
    <property type="project" value="TreeGrafter"/>
</dbReference>
<dbReference type="InterPro" id="IPR013096">
    <property type="entry name" value="Cupin_2"/>
</dbReference>
<dbReference type="InterPro" id="IPR010982">
    <property type="entry name" value="Lambda_DNA-bd_dom_sf"/>
</dbReference>
<name>A0A1C2E3F9_9HYPH</name>
<dbReference type="InterPro" id="IPR011051">
    <property type="entry name" value="RmlC_Cupin_sf"/>
</dbReference>
<evidence type="ECO:0000313" key="4">
    <source>
        <dbReference type="Proteomes" id="UP000094412"/>
    </source>
</evidence>
<dbReference type="CDD" id="cd00093">
    <property type="entry name" value="HTH_XRE"/>
    <property type="match status" value="1"/>
</dbReference>
<dbReference type="Pfam" id="PF01381">
    <property type="entry name" value="HTH_3"/>
    <property type="match status" value="1"/>
</dbReference>
<evidence type="ECO:0000313" key="3">
    <source>
        <dbReference type="EMBL" id="OCX21528.1"/>
    </source>
</evidence>